<name>A0A5R9GA54_9BACL</name>
<dbReference type="PROSITE" id="PS50885">
    <property type="entry name" value="HAMP"/>
    <property type="match status" value="1"/>
</dbReference>
<evidence type="ECO:0000256" key="10">
    <source>
        <dbReference type="ARBA" id="ARBA00022840"/>
    </source>
</evidence>
<dbReference type="Gene3D" id="3.30.450.20">
    <property type="entry name" value="PAS domain"/>
    <property type="match status" value="1"/>
</dbReference>
<dbReference type="CDD" id="cd18773">
    <property type="entry name" value="PDC1_HK_sensor"/>
    <property type="match status" value="1"/>
</dbReference>
<dbReference type="CDD" id="cd06225">
    <property type="entry name" value="HAMP"/>
    <property type="match status" value="1"/>
</dbReference>
<protein>
    <recommendedName>
        <fullName evidence="3">histidine kinase</fullName>
        <ecNumber evidence="3">2.7.13.3</ecNumber>
    </recommendedName>
</protein>
<dbReference type="Gene3D" id="6.10.340.10">
    <property type="match status" value="1"/>
</dbReference>
<dbReference type="InterPro" id="IPR010559">
    <property type="entry name" value="Sig_transdc_His_kin_internal"/>
</dbReference>
<evidence type="ECO:0000256" key="1">
    <source>
        <dbReference type="ARBA" id="ARBA00000085"/>
    </source>
</evidence>
<evidence type="ECO:0000256" key="12">
    <source>
        <dbReference type="ARBA" id="ARBA00023012"/>
    </source>
</evidence>
<keyword evidence="11" id="KW-1133">Transmembrane helix</keyword>
<dbReference type="PANTHER" id="PTHR34220:SF7">
    <property type="entry name" value="SENSOR HISTIDINE KINASE YPDA"/>
    <property type="match status" value="1"/>
</dbReference>
<reference evidence="16 17" key="1">
    <citation type="submission" date="2019-05" db="EMBL/GenBank/DDBJ databases">
        <authorList>
            <person name="Narsing Rao M.P."/>
            <person name="Li W.J."/>
        </authorList>
    </citation>
    <scope>NUCLEOTIDE SEQUENCE [LARGE SCALE GENOMIC DNA]</scope>
    <source>
        <strain evidence="16 17">SYSU_K30003</strain>
    </source>
</reference>
<evidence type="ECO:0000256" key="5">
    <source>
        <dbReference type="ARBA" id="ARBA00022553"/>
    </source>
</evidence>
<dbReference type="AlphaFoldDB" id="A0A5R9GA54"/>
<evidence type="ECO:0000313" key="16">
    <source>
        <dbReference type="EMBL" id="TLS52631.1"/>
    </source>
</evidence>
<feature type="domain" description="Histidine kinase" evidence="14">
    <location>
        <begin position="471"/>
        <end position="580"/>
    </location>
</feature>
<dbReference type="PRINTS" id="PR00344">
    <property type="entry name" value="BCTRLSENSOR"/>
</dbReference>
<dbReference type="EC" id="2.7.13.3" evidence="3"/>
<gene>
    <name evidence="16" type="ORF">FE782_08315</name>
</gene>
<dbReference type="GO" id="GO:0005524">
    <property type="term" value="F:ATP binding"/>
    <property type="evidence" value="ECO:0007669"/>
    <property type="project" value="UniProtKB-KW"/>
</dbReference>
<evidence type="ECO:0000256" key="4">
    <source>
        <dbReference type="ARBA" id="ARBA00022475"/>
    </source>
</evidence>
<evidence type="ECO:0000256" key="7">
    <source>
        <dbReference type="ARBA" id="ARBA00022692"/>
    </source>
</evidence>
<dbReference type="SUPFAM" id="SSF55874">
    <property type="entry name" value="ATPase domain of HSP90 chaperone/DNA topoisomerase II/histidine kinase"/>
    <property type="match status" value="1"/>
</dbReference>
<feature type="domain" description="HAMP" evidence="15">
    <location>
        <begin position="312"/>
        <end position="364"/>
    </location>
</feature>
<keyword evidence="6" id="KW-0808">Transferase</keyword>
<evidence type="ECO:0000256" key="3">
    <source>
        <dbReference type="ARBA" id="ARBA00012438"/>
    </source>
</evidence>
<keyword evidence="7" id="KW-0812">Transmembrane</keyword>
<dbReference type="Gene3D" id="3.30.565.10">
    <property type="entry name" value="Histidine kinase-like ATPase, C-terminal domain"/>
    <property type="match status" value="1"/>
</dbReference>
<dbReference type="PANTHER" id="PTHR34220">
    <property type="entry name" value="SENSOR HISTIDINE KINASE YPDA"/>
    <property type="match status" value="1"/>
</dbReference>
<keyword evidence="9 16" id="KW-0418">Kinase</keyword>
<dbReference type="Pfam" id="PF02743">
    <property type="entry name" value="dCache_1"/>
    <property type="match status" value="1"/>
</dbReference>
<dbReference type="SUPFAM" id="SSF158472">
    <property type="entry name" value="HAMP domain-like"/>
    <property type="match status" value="1"/>
</dbReference>
<dbReference type="GO" id="GO:0000155">
    <property type="term" value="F:phosphorelay sensor kinase activity"/>
    <property type="evidence" value="ECO:0007669"/>
    <property type="project" value="InterPro"/>
</dbReference>
<evidence type="ECO:0000256" key="9">
    <source>
        <dbReference type="ARBA" id="ARBA00022777"/>
    </source>
</evidence>
<organism evidence="16 17">
    <name type="scientific">Paenibacillus antri</name>
    <dbReference type="NCBI Taxonomy" id="2582848"/>
    <lineage>
        <taxon>Bacteria</taxon>
        <taxon>Bacillati</taxon>
        <taxon>Bacillota</taxon>
        <taxon>Bacilli</taxon>
        <taxon>Bacillales</taxon>
        <taxon>Paenibacillaceae</taxon>
        <taxon>Paenibacillus</taxon>
    </lineage>
</organism>
<dbReference type="OrthoDB" id="9776552at2"/>
<dbReference type="InterPro" id="IPR004358">
    <property type="entry name" value="Sig_transdc_His_kin-like_C"/>
</dbReference>
<dbReference type="GO" id="GO:0005886">
    <property type="term" value="C:plasma membrane"/>
    <property type="evidence" value="ECO:0007669"/>
    <property type="project" value="UniProtKB-SubCell"/>
</dbReference>
<keyword evidence="17" id="KW-1185">Reference proteome</keyword>
<dbReference type="Proteomes" id="UP000309676">
    <property type="component" value="Unassembled WGS sequence"/>
</dbReference>
<dbReference type="InterPro" id="IPR003660">
    <property type="entry name" value="HAMP_dom"/>
</dbReference>
<evidence type="ECO:0000256" key="2">
    <source>
        <dbReference type="ARBA" id="ARBA00004651"/>
    </source>
</evidence>
<dbReference type="Pfam" id="PF00672">
    <property type="entry name" value="HAMP"/>
    <property type="match status" value="1"/>
</dbReference>
<dbReference type="RefSeq" id="WP_138193622.1">
    <property type="nucleotide sequence ID" value="NZ_VCIW01000004.1"/>
</dbReference>
<dbReference type="InterPro" id="IPR050640">
    <property type="entry name" value="Bact_2-comp_sensor_kinase"/>
</dbReference>
<dbReference type="SMART" id="SM00387">
    <property type="entry name" value="HATPase_c"/>
    <property type="match status" value="1"/>
</dbReference>
<keyword evidence="4" id="KW-1003">Cell membrane</keyword>
<dbReference type="PROSITE" id="PS50109">
    <property type="entry name" value="HIS_KIN"/>
    <property type="match status" value="1"/>
</dbReference>
<comment type="caution">
    <text evidence="16">The sequence shown here is derived from an EMBL/GenBank/DDBJ whole genome shotgun (WGS) entry which is preliminary data.</text>
</comment>
<dbReference type="Pfam" id="PF02518">
    <property type="entry name" value="HATPase_c"/>
    <property type="match status" value="1"/>
</dbReference>
<evidence type="ECO:0000256" key="6">
    <source>
        <dbReference type="ARBA" id="ARBA00022679"/>
    </source>
</evidence>
<comment type="subcellular location">
    <subcellularLocation>
        <location evidence="2">Cell membrane</location>
        <topology evidence="2">Multi-pass membrane protein</topology>
    </subcellularLocation>
</comment>
<dbReference type="InterPro" id="IPR003594">
    <property type="entry name" value="HATPase_dom"/>
</dbReference>
<sequence>MKLLRWYNRLGIATKQFVYLFFVTLTLFLVLAWSNLNEAESLFKAQVTRDAELLVARTNQYIDASLDSVENMLLLLSTRHDLLDDGNERLAVKTLQDFANYNSSIARTLYLVRADGKVYSNTQVSYDIIGNPYLQSLYEEALGNYGAIRVSEPYVSPLSGHTLAYMRPVADERTKEIKGVVIAEINLDLLSSRIAPLIYQSFALITANGNVVNRLEPGEKLLPVQPRTYPPELLPDFEAKLPELKTGVDSLSVGDERLVAVKSNKNRLGWSLIAFIPEDYFYKDLQPLYTNYRTASAAMIVILLFSAYMLSRSFTKPIRRLVEKMDRLHDVQIVSKLSETRQDEIGKLARSFNAMLERIHLLLQETKRAEEQKKEYELKMLRSQIAPHFLYNTLACISSLAKQQRIGEVRQTIRSLVGLLTFSFDKHGEFVTLEEELEGLRMYMHIQQVRYGANYAYDIDIDRSLLSNRILKLTLQPLVENALFHGIAPRGGGTVSIKGRAEKGRLRLYVRDDGVGVRSSDARDVLRKQTNEPSRHRFTGIGIANVHDRIRIHFGEPYGLKIGGREGAGTVVRIDLPLTKLAAATDGAVRLADRA</sequence>
<evidence type="ECO:0000259" key="14">
    <source>
        <dbReference type="PROSITE" id="PS50109"/>
    </source>
</evidence>
<dbReference type="EMBL" id="VCIW01000004">
    <property type="protein sequence ID" value="TLS52631.1"/>
    <property type="molecule type" value="Genomic_DNA"/>
</dbReference>
<evidence type="ECO:0000256" key="13">
    <source>
        <dbReference type="ARBA" id="ARBA00023136"/>
    </source>
</evidence>
<evidence type="ECO:0000256" key="8">
    <source>
        <dbReference type="ARBA" id="ARBA00022741"/>
    </source>
</evidence>
<keyword evidence="8" id="KW-0547">Nucleotide-binding</keyword>
<dbReference type="Pfam" id="PF06580">
    <property type="entry name" value="His_kinase"/>
    <property type="match status" value="1"/>
</dbReference>
<dbReference type="InterPro" id="IPR036890">
    <property type="entry name" value="HATPase_C_sf"/>
</dbReference>
<accession>A0A5R9GA54</accession>
<dbReference type="InterPro" id="IPR033479">
    <property type="entry name" value="dCache_1"/>
</dbReference>
<keyword evidence="10" id="KW-0067">ATP-binding</keyword>
<evidence type="ECO:0000256" key="11">
    <source>
        <dbReference type="ARBA" id="ARBA00022989"/>
    </source>
</evidence>
<evidence type="ECO:0000259" key="15">
    <source>
        <dbReference type="PROSITE" id="PS50885"/>
    </source>
</evidence>
<keyword evidence="5" id="KW-0597">Phosphoprotein</keyword>
<comment type="catalytic activity">
    <reaction evidence="1">
        <text>ATP + protein L-histidine = ADP + protein N-phospho-L-histidine.</text>
        <dbReference type="EC" id="2.7.13.3"/>
    </reaction>
</comment>
<dbReference type="SMART" id="SM00304">
    <property type="entry name" value="HAMP"/>
    <property type="match status" value="1"/>
</dbReference>
<keyword evidence="12" id="KW-0902">Two-component regulatory system</keyword>
<keyword evidence="13" id="KW-0472">Membrane</keyword>
<dbReference type="InterPro" id="IPR005467">
    <property type="entry name" value="His_kinase_dom"/>
</dbReference>
<proteinExistence type="predicted"/>
<evidence type="ECO:0000313" key="17">
    <source>
        <dbReference type="Proteomes" id="UP000309676"/>
    </source>
</evidence>